<name>A0A423PY46_9GAMM</name>
<evidence type="ECO:0000313" key="3">
    <source>
        <dbReference type="Proteomes" id="UP000283993"/>
    </source>
</evidence>
<dbReference type="Proteomes" id="UP000283993">
    <property type="component" value="Unassembled WGS sequence"/>
</dbReference>
<sequence length="38" mass="4339">MSKGMDRRKNEKKKPTRTLKEKRAAKAARDKGPKGLLD</sequence>
<organism evidence="2 3">
    <name type="scientific">Salinisphaera orenii MK-B5</name>
    <dbReference type="NCBI Taxonomy" id="856730"/>
    <lineage>
        <taxon>Bacteria</taxon>
        <taxon>Pseudomonadati</taxon>
        <taxon>Pseudomonadota</taxon>
        <taxon>Gammaproteobacteria</taxon>
        <taxon>Salinisphaerales</taxon>
        <taxon>Salinisphaeraceae</taxon>
        <taxon>Salinisphaera</taxon>
    </lineage>
</organism>
<gene>
    <name evidence="2" type="ORF">SAOR_01470</name>
</gene>
<proteinExistence type="predicted"/>
<evidence type="ECO:0000256" key="1">
    <source>
        <dbReference type="SAM" id="MobiDB-lite"/>
    </source>
</evidence>
<feature type="region of interest" description="Disordered" evidence="1">
    <location>
        <begin position="1"/>
        <end position="38"/>
    </location>
</feature>
<evidence type="ECO:0000313" key="2">
    <source>
        <dbReference type="EMBL" id="ROO30505.1"/>
    </source>
</evidence>
<accession>A0A423PY46</accession>
<protein>
    <submittedName>
        <fullName evidence="2">Uncharacterized protein</fullName>
    </submittedName>
</protein>
<keyword evidence="3" id="KW-1185">Reference proteome</keyword>
<dbReference type="AlphaFoldDB" id="A0A423PY46"/>
<reference evidence="2 3" key="1">
    <citation type="submission" date="2013-10" db="EMBL/GenBank/DDBJ databases">
        <title>Salinisphaera orenii MK-B5 Genome Sequencing.</title>
        <authorList>
            <person name="Lai Q."/>
            <person name="Li C."/>
            <person name="Shao Z."/>
        </authorList>
    </citation>
    <scope>NUCLEOTIDE SEQUENCE [LARGE SCALE GENOMIC DNA]</scope>
    <source>
        <strain evidence="2 3">MK-B5</strain>
    </source>
</reference>
<feature type="compositionally biased region" description="Basic and acidic residues" evidence="1">
    <location>
        <begin position="18"/>
        <end position="38"/>
    </location>
</feature>
<dbReference type="EMBL" id="AYKH01000001">
    <property type="protein sequence ID" value="ROO30505.1"/>
    <property type="molecule type" value="Genomic_DNA"/>
</dbReference>
<comment type="caution">
    <text evidence="2">The sequence shown here is derived from an EMBL/GenBank/DDBJ whole genome shotgun (WGS) entry which is preliminary data.</text>
</comment>